<reference evidence="1" key="1">
    <citation type="journal article" date="2023" name="Int. J. Syst. Evol. Microbiol.">
        <title>&lt;i&gt;Shewanella septentrionalis&lt;/i&gt; sp. nov. and &lt;i&gt;Shewanella holmiensis&lt;/i&gt; sp. nov., isolated from Baltic Sea water and sediments.</title>
        <authorList>
            <person name="Martin-Rodriguez A.J."/>
            <person name="Thorell K."/>
            <person name="Joffre E."/>
            <person name="Jensie-Markopoulos S."/>
            <person name="Moore E.R.B."/>
            <person name="Sjoling A."/>
        </authorList>
    </citation>
    <scope>NUCLEOTIDE SEQUENCE</scope>
    <source>
        <strain evidence="1">SP1S2-7</strain>
    </source>
</reference>
<proteinExistence type="predicted"/>
<dbReference type="AlphaFoldDB" id="A0A9X2WLE2"/>
<comment type="caution">
    <text evidence="1">The sequence shown here is derived from an EMBL/GenBank/DDBJ whole genome shotgun (WGS) entry which is preliminary data.</text>
</comment>
<dbReference type="Proteomes" id="UP001155546">
    <property type="component" value="Unassembled WGS sequence"/>
</dbReference>
<organism evidence="1 2">
    <name type="scientific">Shewanella holmiensis</name>
    <dbReference type="NCBI Taxonomy" id="2952222"/>
    <lineage>
        <taxon>Bacteria</taxon>
        <taxon>Pseudomonadati</taxon>
        <taxon>Pseudomonadota</taxon>
        <taxon>Gammaproteobacteria</taxon>
        <taxon>Alteromonadales</taxon>
        <taxon>Shewanellaceae</taxon>
        <taxon>Shewanella</taxon>
    </lineage>
</organism>
<protein>
    <submittedName>
        <fullName evidence="1">Uncharacterized protein</fullName>
    </submittedName>
</protein>
<dbReference type="EMBL" id="JAMTCD010000006">
    <property type="protein sequence ID" value="MCT7941544.1"/>
    <property type="molecule type" value="Genomic_DNA"/>
</dbReference>
<accession>A0A9X2WLE2</accession>
<gene>
    <name evidence="1" type="ORF">NE535_07005</name>
</gene>
<sequence length="268" mass="30419">MHQHIFSHPTVIPISHPMLIKVRLLDNIDDLLVLASLSNPLFEMIISQVDGIEATLISRQQAYVSVDFENVQQIADKYDVNRVVGQGVRLYSRMAVAPRICIEQLKKGIEIIIQADGEVYFTVYENMPFELIPLEQDLRLLCEPQVLVMAKTILGQKPSHGESTAALAVHISELEQVRRDIADYMRGESGKIHPGVSTELLKLDHLLQNKRQWLMRTYHQSLERPSLSRASNQASLDVEKLQQKLECYNLLAPSDVTELVNQLSDDDN</sequence>
<name>A0A9X2WLE2_9GAMM</name>
<dbReference type="RefSeq" id="WP_261297933.1">
    <property type="nucleotide sequence ID" value="NZ_JAMTCD010000006.1"/>
</dbReference>
<keyword evidence="2" id="KW-1185">Reference proteome</keyword>
<evidence type="ECO:0000313" key="2">
    <source>
        <dbReference type="Proteomes" id="UP001155546"/>
    </source>
</evidence>
<evidence type="ECO:0000313" key="1">
    <source>
        <dbReference type="EMBL" id="MCT7941544.1"/>
    </source>
</evidence>